<organism evidence="2 3">
    <name type="scientific">Parvularcula mediterranea</name>
    <dbReference type="NCBI Taxonomy" id="2732508"/>
    <lineage>
        <taxon>Bacteria</taxon>
        <taxon>Pseudomonadati</taxon>
        <taxon>Pseudomonadota</taxon>
        <taxon>Alphaproteobacteria</taxon>
        <taxon>Parvularculales</taxon>
        <taxon>Parvularculaceae</taxon>
        <taxon>Parvularcula</taxon>
    </lineage>
</organism>
<sequence>MRGFLVGFGVLVLVGCASPGPVVDIGAADAVRFNRADDFAAMIEEPLMAAAGLDRMAARDLIRVSFTEEMVGRIDRVYPNDGPDAFGQRVEALLTAAVALRPDLSADQLVALSFDALSVERDPLTGRPRPVFGRLKDGDGTSFGYLQDEIFGARDDGPSGAPVLNRGGLPFPVLRVPVLSAESQAWETIRAELADPELQARPLVLDLRGNPGGLLEKVVDVASLGLPEAEVVLVFEGPSGISEEMLSRDDGITFPLVFVIVDERTNLGALAVAAALGERANGVVVGAVSDRVIAGITTVTPLFRVREFELCPVKNCFMALPTNVLLTPSGRRLSDGVDVDLPVDPGDEAAVRRAIEDEAVRRGF</sequence>
<evidence type="ECO:0000259" key="1">
    <source>
        <dbReference type="SMART" id="SM00245"/>
    </source>
</evidence>
<dbReference type="InterPro" id="IPR005151">
    <property type="entry name" value="Tail-specific_protease"/>
</dbReference>
<name>A0A7Y3RM57_9PROT</name>
<dbReference type="Proteomes" id="UP000536835">
    <property type="component" value="Unassembled WGS sequence"/>
</dbReference>
<dbReference type="GO" id="GO:0006508">
    <property type="term" value="P:proteolysis"/>
    <property type="evidence" value="ECO:0007669"/>
    <property type="project" value="InterPro"/>
</dbReference>
<dbReference type="Gene3D" id="3.90.226.10">
    <property type="entry name" value="2-enoyl-CoA Hydratase, Chain A, domain 1"/>
    <property type="match status" value="1"/>
</dbReference>
<feature type="domain" description="Tail specific protease" evidence="1">
    <location>
        <begin position="146"/>
        <end position="344"/>
    </location>
</feature>
<dbReference type="GO" id="GO:0008236">
    <property type="term" value="F:serine-type peptidase activity"/>
    <property type="evidence" value="ECO:0007669"/>
    <property type="project" value="InterPro"/>
</dbReference>
<reference evidence="2 3" key="1">
    <citation type="submission" date="2020-05" db="EMBL/GenBank/DDBJ databases">
        <title>Parvularcula mediterraneae sp. nov., isolated from polypropylene straw from shallow seawater of the seashore of Laganas in Zakynthos island, Greece.</title>
        <authorList>
            <person name="Szabo I."/>
            <person name="Al-Omari J."/>
            <person name="Rado J."/>
            <person name="Szerdahelyi G.S."/>
        </authorList>
    </citation>
    <scope>NUCLEOTIDE SEQUENCE [LARGE SCALE GENOMIC DNA]</scope>
    <source>
        <strain evidence="2 3">ZS-1/3</strain>
    </source>
</reference>
<comment type="caution">
    <text evidence="2">The sequence shown here is derived from an EMBL/GenBank/DDBJ whole genome shotgun (WGS) entry which is preliminary data.</text>
</comment>
<evidence type="ECO:0000313" key="2">
    <source>
        <dbReference type="EMBL" id="NNU16634.1"/>
    </source>
</evidence>
<keyword evidence="3" id="KW-1185">Reference proteome</keyword>
<dbReference type="SMART" id="SM00245">
    <property type="entry name" value="TSPc"/>
    <property type="match status" value="1"/>
</dbReference>
<dbReference type="InterPro" id="IPR029045">
    <property type="entry name" value="ClpP/crotonase-like_dom_sf"/>
</dbReference>
<gene>
    <name evidence="2" type="ORF">HK107_09905</name>
</gene>
<evidence type="ECO:0000313" key="3">
    <source>
        <dbReference type="Proteomes" id="UP000536835"/>
    </source>
</evidence>
<proteinExistence type="predicted"/>
<dbReference type="EMBL" id="JABFCX010000003">
    <property type="protein sequence ID" value="NNU16634.1"/>
    <property type="molecule type" value="Genomic_DNA"/>
</dbReference>
<accession>A0A7Y3RM57</accession>
<dbReference type="RefSeq" id="WP_173199282.1">
    <property type="nucleotide sequence ID" value="NZ_JABFCX010000003.1"/>
</dbReference>
<protein>
    <recommendedName>
        <fullName evidence="1">Tail specific protease domain-containing protein</fullName>
    </recommendedName>
</protein>
<dbReference type="AlphaFoldDB" id="A0A7Y3RM57"/>
<dbReference type="PROSITE" id="PS51257">
    <property type="entry name" value="PROKAR_LIPOPROTEIN"/>
    <property type="match status" value="1"/>
</dbReference>
<dbReference type="Pfam" id="PF03572">
    <property type="entry name" value="Peptidase_S41"/>
    <property type="match status" value="1"/>
</dbReference>
<dbReference type="SUPFAM" id="SSF52096">
    <property type="entry name" value="ClpP/crotonase"/>
    <property type="match status" value="1"/>
</dbReference>